<name>A0A251VM86_HELAN</name>
<evidence type="ECO:0000313" key="2">
    <source>
        <dbReference type="EMBL" id="OTG36176.1"/>
    </source>
</evidence>
<feature type="chain" id="PRO_5013100846" evidence="1">
    <location>
        <begin position="16"/>
        <end position="64"/>
    </location>
</feature>
<sequence>MSLLLATCYAAMITSIPILSCVMKKIIKEGDGYEAPLNGDKVEACARLEFKDRSVARILKFEPS</sequence>
<feature type="signal peptide" evidence="1">
    <location>
        <begin position="1"/>
        <end position="15"/>
    </location>
</feature>
<gene>
    <name evidence="2" type="ORF">HannXRQ_Chr01g0004741</name>
</gene>
<protein>
    <submittedName>
        <fullName evidence="2">Uncharacterized protein</fullName>
    </submittedName>
</protein>
<dbReference type="EMBL" id="CM007890">
    <property type="protein sequence ID" value="OTG36176.1"/>
    <property type="molecule type" value="Genomic_DNA"/>
</dbReference>
<proteinExistence type="predicted"/>
<keyword evidence="3" id="KW-1185">Reference proteome</keyword>
<evidence type="ECO:0000313" key="3">
    <source>
        <dbReference type="Proteomes" id="UP000215914"/>
    </source>
</evidence>
<organism evidence="2 3">
    <name type="scientific">Helianthus annuus</name>
    <name type="common">Common sunflower</name>
    <dbReference type="NCBI Taxonomy" id="4232"/>
    <lineage>
        <taxon>Eukaryota</taxon>
        <taxon>Viridiplantae</taxon>
        <taxon>Streptophyta</taxon>
        <taxon>Embryophyta</taxon>
        <taxon>Tracheophyta</taxon>
        <taxon>Spermatophyta</taxon>
        <taxon>Magnoliopsida</taxon>
        <taxon>eudicotyledons</taxon>
        <taxon>Gunneridae</taxon>
        <taxon>Pentapetalae</taxon>
        <taxon>asterids</taxon>
        <taxon>campanulids</taxon>
        <taxon>Asterales</taxon>
        <taxon>Asteraceae</taxon>
        <taxon>Asteroideae</taxon>
        <taxon>Heliantheae alliance</taxon>
        <taxon>Heliantheae</taxon>
        <taxon>Helianthus</taxon>
    </lineage>
</organism>
<dbReference type="Proteomes" id="UP000215914">
    <property type="component" value="Chromosome 1"/>
</dbReference>
<keyword evidence="1" id="KW-0732">Signal</keyword>
<accession>A0A251VM86</accession>
<reference evidence="3" key="1">
    <citation type="journal article" date="2017" name="Nature">
        <title>The sunflower genome provides insights into oil metabolism, flowering and Asterid evolution.</title>
        <authorList>
            <person name="Badouin H."/>
            <person name="Gouzy J."/>
            <person name="Grassa C.J."/>
            <person name="Murat F."/>
            <person name="Staton S.E."/>
            <person name="Cottret L."/>
            <person name="Lelandais-Briere C."/>
            <person name="Owens G.L."/>
            <person name="Carrere S."/>
            <person name="Mayjonade B."/>
            <person name="Legrand L."/>
            <person name="Gill N."/>
            <person name="Kane N.C."/>
            <person name="Bowers J.E."/>
            <person name="Hubner S."/>
            <person name="Bellec A."/>
            <person name="Berard A."/>
            <person name="Berges H."/>
            <person name="Blanchet N."/>
            <person name="Boniface M.C."/>
            <person name="Brunel D."/>
            <person name="Catrice O."/>
            <person name="Chaidir N."/>
            <person name="Claudel C."/>
            <person name="Donnadieu C."/>
            <person name="Faraut T."/>
            <person name="Fievet G."/>
            <person name="Helmstetter N."/>
            <person name="King M."/>
            <person name="Knapp S.J."/>
            <person name="Lai Z."/>
            <person name="Le Paslier M.C."/>
            <person name="Lippi Y."/>
            <person name="Lorenzon L."/>
            <person name="Mandel J.R."/>
            <person name="Marage G."/>
            <person name="Marchand G."/>
            <person name="Marquand E."/>
            <person name="Bret-Mestries E."/>
            <person name="Morien E."/>
            <person name="Nambeesan S."/>
            <person name="Nguyen T."/>
            <person name="Pegot-Espagnet P."/>
            <person name="Pouilly N."/>
            <person name="Raftis F."/>
            <person name="Sallet E."/>
            <person name="Schiex T."/>
            <person name="Thomas J."/>
            <person name="Vandecasteele C."/>
            <person name="Vares D."/>
            <person name="Vear F."/>
            <person name="Vautrin S."/>
            <person name="Crespi M."/>
            <person name="Mangin B."/>
            <person name="Burke J.M."/>
            <person name="Salse J."/>
            <person name="Munos S."/>
            <person name="Vincourt P."/>
            <person name="Rieseberg L.H."/>
            <person name="Langlade N.B."/>
        </authorList>
    </citation>
    <scope>NUCLEOTIDE SEQUENCE [LARGE SCALE GENOMIC DNA]</scope>
    <source>
        <strain evidence="3">cv. SF193</strain>
    </source>
</reference>
<dbReference type="InParanoid" id="A0A251VM86"/>
<evidence type="ECO:0000256" key="1">
    <source>
        <dbReference type="SAM" id="SignalP"/>
    </source>
</evidence>
<dbReference type="AlphaFoldDB" id="A0A251VM86"/>